<reference evidence="1" key="2">
    <citation type="submission" date="2020-09" db="EMBL/GenBank/DDBJ databases">
        <authorList>
            <person name="Sun Q."/>
            <person name="Zhou Y."/>
        </authorList>
    </citation>
    <scope>NUCLEOTIDE SEQUENCE</scope>
    <source>
        <strain evidence="1">CGMCC 1.6293</strain>
    </source>
</reference>
<dbReference type="EMBL" id="BMLF01000001">
    <property type="protein sequence ID" value="GGL91481.1"/>
    <property type="molecule type" value="Genomic_DNA"/>
</dbReference>
<dbReference type="Proteomes" id="UP000649829">
    <property type="component" value="Unassembled WGS sequence"/>
</dbReference>
<accession>A0A917WD18</accession>
<dbReference type="AlphaFoldDB" id="A0A917WD18"/>
<evidence type="ECO:0000313" key="2">
    <source>
        <dbReference type="Proteomes" id="UP000649829"/>
    </source>
</evidence>
<evidence type="ECO:0000313" key="1">
    <source>
        <dbReference type="EMBL" id="GGL91481.1"/>
    </source>
</evidence>
<protein>
    <submittedName>
        <fullName evidence="1">Uncharacterized protein</fullName>
    </submittedName>
</protein>
<sequence length="120" mass="13096">MPSTLKIITVHKGEPLSIDFFAKEPDGAVIDSPESQVVYLTFARTDGDDPLLQFASDDASAKITLADALTGLFEIRLEAPDIALLKEGRTYYLNIWTELSGPRRLQVDGTITLASSIEPT</sequence>
<reference evidence="1" key="1">
    <citation type="journal article" date="2014" name="Int. J. Syst. Evol. Microbiol.">
        <title>Complete genome sequence of Corynebacterium casei LMG S-19264T (=DSM 44701T), isolated from a smear-ripened cheese.</title>
        <authorList>
            <consortium name="US DOE Joint Genome Institute (JGI-PGF)"/>
            <person name="Walter F."/>
            <person name="Albersmeier A."/>
            <person name="Kalinowski J."/>
            <person name="Ruckert C."/>
        </authorList>
    </citation>
    <scope>NUCLEOTIDE SEQUENCE</scope>
    <source>
        <strain evidence="1">CGMCC 1.6293</strain>
    </source>
</reference>
<dbReference type="RefSeq" id="WP_028286073.1">
    <property type="nucleotide sequence ID" value="NZ_BMLF01000001.1"/>
</dbReference>
<comment type="caution">
    <text evidence="1">The sequence shown here is derived from an EMBL/GenBank/DDBJ whole genome shotgun (WGS) entry which is preliminary data.</text>
</comment>
<proteinExistence type="predicted"/>
<gene>
    <name evidence="1" type="ORF">GCM10011534_12060</name>
</gene>
<keyword evidence="2" id="KW-1185">Reference proteome</keyword>
<name>A0A917WD18_9RHOB</name>
<organism evidence="1 2">
    <name type="scientific">Pseudooceanicola nanhaiensis</name>
    <dbReference type="NCBI Taxonomy" id="375761"/>
    <lineage>
        <taxon>Bacteria</taxon>
        <taxon>Pseudomonadati</taxon>
        <taxon>Pseudomonadota</taxon>
        <taxon>Alphaproteobacteria</taxon>
        <taxon>Rhodobacterales</taxon>
        <taxon>Paracoccaceae</taxon>
        <taxon>Pseudooceanicola</taxon>
    </lineage>
</organism>